<dbReference type="AlphaFoldDB" id="A0AAW2HWN3"/>
<dbReference type="EMBL" id="JARGDH010000003">
    <property type="protein sequence ID" value="KAL0273941.1"/>
    <property type="molecule type" value="Genomic_DNA"/>
</dbReference>
<dbReference type="GO" id="GO:0004252">
    <property type="term" value="F:serine-type endopeptidase activity"/>
    <property type="evidence" value="ECO:0007669"/>
    <property type="project" value="TreeGrafter"/>
</dbReference>
<evidence type="ECO:0000256" key="3">
    <source>
        <dbReference type="SAM" id="SignalP"/>
    </source>
</evidence>
<evidence type="ECO:0000313" key="5">
    <source>
        <dbReference type="EMBL" id="KAL0273941.1"/>
    </source>
</evidence>
<dbReference type="InterPro" id="IPR000859">
    <property type="entry name" value="CUB_dom"/>
</dbReference>
<evidence type="ECO:0000259" key="4">
    <source>
        <dbReference type="PROSITE" id="PS01180"/>
    </source>
</evidence>
<protein>
    <recommendedName>
        <fullName evidence="4">CUB domain-containing protein</fullName>
    </recommendedName>
</protein>
<comment type="caution">
    <text evidence="2">Lacks conserved residue(s) required for the propagation of feature annotation.</text>
</comment>
<reference evidence="5" key="1">
    <citation type="journal article" date="2024" name="Gigascience">
        <title>Chromosome-level genome of the poultry shaft louse Menopon gallinae provides insight into the host-switching and adaptive evolution of parasitic lice.</title>
        <authorList>
            <person name="Xu Y."/>
            <person name="Ma L."/>
            <person name="Liu S."/>
            <person name="Liang Y."/>
            <person name="Liu Q."/>
            <person name="He Z."/>
            <person name="Tian L."/>
            <person name="Duan Y."/>
            <person name="Cai W."/>
            <person name="Li H."/>
            <person name="Song F."/>
        </authorList>
    </citation>
    <scope>NUCLEOTIDE SEQUENCE</scope>
    <source>
        <strain evidence="5">Cailab_2023a</strain>
    </source>
</reference>
<dbReference type="PANTHER" id="PTHR24255:SF31">
    <property type="entry name" value="CUBILIN-LIKE PROTEIN"/>
    <property type="match status" value="1"/>
</dbReference>
<feature type="domain" description="CUB" evidence="4">
    <location>
        <begin position="484"/>
        <end position="600"/>
    </location>
</feature>
<evidence type="ECO:0000256" key="1">
    <source>
        <dbReference type="ARBA" id="ARBA00023157"/>
    </source>
</evidence>
<comment type="caution">
    <text evidence="5">The sequence shown here is derived from an EMBL/GenBank/DDBJ whole genome shotgun (WGS) entry which is preliminary data.</text>
</comment>
<dbReference type="Pfam" id="PF00431">
    <property type="entry name" value="CUB"/>
    <property type="match status" value="2"/>
</dbReference>
<feature type="domain" description="CUB" evidence="4">
    <location>
        <begin position="131"/>
        <end position="237"/>
    </location>
</feature>
<dbReference type="PROSITE" id="PS01180">
    <property type="entry name" value="CUB"/>
    <property type="match status" value="2"/>
</dbReference>
<accession>A0AAW2HWN3</accession>
<dbReference type="CDD" id="cd00041">
    <property type="entry name" value="CUB"/>
    <property type="match status" value="2"/>
</dbReference>
<dbReference type="Gene3D" id="2.60.120.290">
    <property type="entry name" value="Spermadhesin, CUB domain"/>
    <property type="match status" value="2"/>
</dbReference>
<evidence type="ECO:0000256" key="2">
    <source>
        <dbReference type="PROSITE-ProRule" id="PRU00059"/>
    </source>
</evidence>
<name>A0AAW2HWN3_9NEOP</name>
<sequence length="626" mass="72775">MRNGQFYLILLQVTAVLCQYEYVRPSRVRNGQQFTLNTRDWGTRDDGERWYTLGMAKSSPNVCNVRFRFSTGYFDCEDDYLIIDGRKICGRLREYYEFPFGRGEWNLRYRGEFPLEIRVEQMECEERYLSCDIVIRNLTGEITSPNYPDGYPSFSNCRYTILPANEAICQASVHFHDFDVEDSPDCVKDRLTIDDEAFCGRIKNYRTVRNLTNSLVLRFTSDSSVSGRGFRINVDQIHCGNTLRLSVEECCRREFRDPYMILTSPGFLGAQWVESNCQFTIYQSQPNMCRLRLRFKHFWVGEEDLFYGCVNGYLQIDGRRFCGCLDGHEHVTRFENGKKELLYNQRGQGNRGFVIEVFQEECEREFPNWNNTDVDPDTEIEVFMTNMTSEKAVSQFLVPRDSSRCHYWNHPGWKRDVLEFLNTSPVPTFCDDRNIIRNFVTASQFYPDTPEVPEPPPPAPPEVPVFIPPVVPPEGPVFIPPVVPPGIFLPTLEIHGNVMGRFRSPSYRGTYPNNIEHLYIFQVLPNSCGVQITFGDFDLEKSFKCWKDYLEIQGMGRYCGNYLRGKTRKFIIRPNGALLLVFKTDGYITRYGFNGIYKQIFCFSPYAKLSKTNNVMRNSSKAIANE</sequence>
<feature type="signal peptide" evidence="3">
    <location>
        <begin position="1"/>
        <end position="25"/>
    </location>
</feature>
<dbReference type="PANTHER" id="PTHR24255">
    <property type="entry name" value="COMPLEMENT COMPONENT 1, S SUBCOMPONENT-RELATED"/>
    <property type="match status" value="1"/>
</dbReference>
<dbReference type="GO" id="GO:0005615">
    <property type="term" value="C:extracellular space"/>
    <property type="evidence" value="ECO:0007669"/>
    <property type="project" value="TreeGrafter"/>
</dbReference>
<keyword evidence="3" id="KW-0732">Signal</keyword>
<organism evidence="5">
    <name type="scientific">Menopon gallinae</name>
    <name type="common">poultry shaft louse</name>
    <dbReference type="NCBI Taxonomy" id="328185"/>
    <lineage>
        <taxon>Eukaryota</taxon>
        <taxon>Metazoa</taxon>
        <taxon>Ecdysozoa</taxon>
        <taxon>Arthropoda</taxon>
        <taxon>Hexapoda</taxon>
        <taxon>Insecta</taxon>
        <taxon>Pterygota</taxon>
        <taxon>Neoptera</taxon>
        <taxon>Paraneoptera</taxon>
        <taxon>Psocodea</taxon>
        <taxon>Troctomorpha</taxon>
        <taxon>Phthiraptera</taxon>
        <taxon>Amblycera</taxon>
        <taxon>Menoponidae</taxon>
        <taxon>Menopon</taxon>
    </lineage>
</organism>
<dbReference type="SMART" id="SM00042">
    <property type="entry name" value="CUB"/>
    <property type="match status" value="2"/>
</dbReference>
<gene>
    <name evidence="5" type="ORF">PYX00_006498</name>
</gene>
<feature type="chain" id="PRO_5043441749" description="CUB domain-containing protein" evidence="3">
    <location>
        <begin position="26"/>
        <end position="626"/>
    </location>
</feature>
<dbReference type="SUPFAM" id="SSF49854">
    <property type="entry name" value="Spermadhesin, CUB domain"/>
    <property type="match status" value="3"/>
</dbReference>
<dbReference type="InterPro" id="IPR035914">
    <property type="entry name" value="Sperma_CUB_dom_sf"/>
</dbReference>
<proteinExistence type="predicted"/>
<keyword evidence="1" id="KW-1015">Disulfide bond</keyword>